<comment type="caution">
    <text evidence="3">The sequence shown here is derived from an EMBL/GenBank/DDBJ whole genome shotgun (WGS) entry which is preliminary data.</text>
</comment>
<sequence>MEKRSIGLAIVFTLITCGIYGIYWMYKMTEEAHMLLGRQTTASGGMVIIYTLLTCGIYSFYWMYKMGETMTEAKLMRGMHADNNSGLLYIVLAVFALGLVSYALIQSNINDVIDFDAQNGSQLPQQMYPNA</sequence>
<evidence type="ECO:0000313" key="3">
    <source>
        <dbReference type="EMBL" id="TYZ24817.1"/>
    </source>
</evidence>
<reference evidence="3 4" key="1">
    <citation type="submission" date="2019-08" db="EMBL/GenBank/DDBJ databases">
        <title>Selenomonas sp. mPRGC5 and Selenomonas sp. mPRGC8 isolated from ruminal fluid of dairy goat (Capra hircus).</title>
        <authorList>
            <person name="Poothong S."/>
            <person name="Nuengjamnong C."/>
            <person name="Tanasupawat S."/>
        </authorList>
    </citation>
    <scope>NUCLEOTIDE SEQUENCE [LARGE SCALE GENOMIC DNA]</scope>
    <source>
        <strain evidence="4">mPRGC5</strain>
    </source>
</reference>
<accession>A0A5D6WA62</accession>
<dbReference type="AlphaFoldDB" id="A0A5D6WA62"/>
<evidence type="ECO:0000313" key="4">
    <source>
        <dbReference type="Proteomes" id="UP000323646"/>
    </source>
</evidence>
<evidence type="ECO:0000259" key="2">
    <source>
        <dbReference type="Pfam" id="PF14018"/>
    </source>
</evidence>
<proteinExistence type="predicted"/>
<keyword evidence="1" id="KW-1133">Transmembrane helix</keyword>
<dbReference type="EMBL" id="VTOY01000001">
    <property type="protein sequence ID" value="TYZ24817.1"/>
    <property type="molecule type" value="Genomic_DNA"/>
</dbReference>
<dbReference type="Proteomes" id="UP000323646">
    <property type="component" value="Unassembled WGS sequence"/>
</dbReference>
<dbReference type="OrthoDB" id="192868at2"/>
<dbReference type="RefSeq" id="WP_149170440.1">
    <property type="nucleotide sequence ID" value="NZ_VTOY01000001.1"/>
</dbReference>
<name>A0A5D6WA62_9FIRM</name>
<organism evidence="3 4">
    <name type="scientific">Selenomonas ruminis</name>
    <dbReference type="NCBI Taxonomy" id="2593411"/>
    <lineage>
        <taxon>Bacteria</taxon>
        <taxon>Bacillati</taxon>
        <taxon>Bacillota</taxon>
        <taxon>Negativicutes</taxon>
        <taxon>Selenomonadales</taxon>
        <taxon>Selenomonadaceae</taxon>
        <taxon>Selenomonas</taxon>
    </lineage>
</organism>
<keyword evidence="1" id="KW-0472">Membrane</keyword>
<dbReference type="InterPro" id="IPR025328">
    <property type="entry name" value="DUF4234"/>
</dbReference>
<gene>
    <name evidence="3" type="ORF">FZ040_01900</name>
</gene>
<keyword evidence="1" id="KW-0812">Transmembrane</keyword>
<evidence type="ECO:0000256" key="1">
    <source>
        <dbReference type="SAM" id="Phobius"/>
    </source>
</evidence>
<feature type="transmembrane region" description="Helical" evidence="1">
    <location>
        <begin position="46"/>
        <end position="64"/>
    </location>
</feature>
<dbReference type="Pfam" id="PF14018">
    <property type="entry name" value="DUF4234"/>
    <property type="match status" value="1"/>
</dbReference>
<protein>
    <submittedName>
        <fullName evidence="3">DUF4234 domain-containing protein</fullName>
    </submittedName>
</protein>
<feature type="transmembrane region" description="Helical" evidence="1">
    <location>
        <begin position="85"/>
        <end position="105"/>
    </location>
</feature>
<feature type="transmembrane region" description="Helical" evidence="1">
    <location>
        <begin position="7"/>
        <end position="26"/>
    </location>
</feature>
<feature type="domain" description="DUF4234" evidence="2">
    <location>
        <begin position="4"/>
        <end position="71"/>
    </location>
</feature>
<keyword evidence="4" id="KW-1185">Reference proteome</keyword>